<accession>F0NYH4</accession>
<keyword evidence="3" id="KW-1185">Reference proteome</keyword>
<dbReference type="eggNOG" id="COG2963">
    <property type="taxonomic scope" value="Bacteria"/>
</dbReference>
<dbReference type="GO" id="GO:0006313">
    <property type="term" value="P:DNA transposition"/>
    <property type="evidence" value="ECO:0007669"/>
    <property type="project" value="InterPro"/>
</dbReference>
<evidence type="ECO:0000313" key="2">
    <source>
        <dbReference type="EMBL" id="ADX67094.1"/>
    </source>
</evidence>
<dbReference type="Proteomes" id="UP000008641">
    <property type="component" value="Chromosome"/>
</dbReference>
<keyword evidence="1" id="KW-0175">Coiled coil</keyword>
<dbReference type="GO" id="GO:0004803">
    <property type="term" value="F:transposase activity"/>
    <property type="evidence" value="ECO:0007669"/>
    <property type="project" value="InterPro"/>
</dbReference>
<protein>
    <submittedName>
        <fullName evidence="2">Transposase IS3/IS911 family protein</fullName>
    </submittedName>
</protein>
<dbReference type="KEGG" id="wvi:Weevi_0375"/>
<dbReference type="HOGENOM" id="CLU_027402_36_1_10"/>
<dbReference type="GO" id="GO:0043565">
    <property type="term" value="F:sequence-specific DNA binding"/>
    <property type="evidence" value="ECO:0007669"/>
    <property type="project" value="InterPro"/>
</dbReference>
<reference evidence="3" key="2">
    <citation type="journal article" date="2011" name="Stand. Genomic Sci.">
        <title>Complete genome sequence of Weeksella virosa type strain (9751T).</title>
        <authorList>
            <person name="Lang E."/>
            <person name="Teshima H."/>
            <person name="Lucas S."/>
            <person name="Lapidus A."/>
            <person name="Hammon N."/>
            <person name="Deshpande S."/>
            <person name="Nolan M."/>
            <person name="Cheng J."/>
            <person name="Pitluck S."/>
            <person name="Liolios K."/>
            <person name="Pagani I."/>
            <person name="Mikhailova N."/>
            <person name="Ivanova N."/>
            <person name="Mavromatis K."/>
            <person name="Pati A."/>
            <person name="Tapia R."/>
            <person name="Han C."/>
            <person name="Goodwin L."/>
            <person name="Chen A."/>
            <person name="Palaniappan K."/>
            <person name="Land M."/>
            <person name="Hauser L."/>
            <person name="Chang Y."/>
            <person name="Jeffries C."/>
            <person name="Brambilla E."/>
            <person name="Kopitz M."/>
            <person name="Rohde M."/>
            <person name="Goker M."/>
            <person name="Tindall B."/>
            <person name="Detter J."/>
            <person name="Woyke T."/>
            <person name="Bristow J."/>
            <person name="Eisen J."/>
            <person name="Markowitz V."/>
            <person name="Hugenholtz P."/>
            <person name="Klenk H."/>
            <person name="Kyrpides N."/>
        </authorList>
    </citation>
    <scope>NUCLEOTIDE SEQUENCE [LARGE SCALE GENOMIC DNA]</scope>
    <source>
        <strain evidence="3">ATCC 43766 / DSM 16922 / JCM 21250 / NBRC 16016 / NCTC 11634 / CL345/78</strain>
    </source>
</reference>
<dbReference type="InterPro" id="IPR010921">
    <property type="entry name" value="Trp_repressor/repl_initiator"/>
</dbReference>
<reference evidence="2 3" key="1">
    <citation type="journal article" date="2011" name="Stand. Genomic Sci.">
        <title>Complete genome sequence of Weeksella virosa type strain (9751).</title>
        <authorList>
            <person name="Lang E."/>
            <person name="Teshima H."/>
            <person name="Lucas S."/>
            <person name="Lapidus A."/>
            <person name="Hammon N."/>
            <person name="Deshpande S."/>
            <person name="Nolan M."/>
            <person name="Cheng J.F."/>
            <person name="Pitluck S."/>
            <person name="Liolios K."/>
            <person name="Pagani I."/>
            <person name="Mikhailova N."/>
            <person name="Ivanova N."/>
            <person name="Mavromatis K."/>
            <person name="Pati A."/>
            <person name="Tapia R."/>
            <person name="Han C."/>
            <person name="Goodwin L."/>
            <person name="Chen A."/>
            <person name="Palaniappan K."/>
            <person name="Land M."/>
            <person name="Hauser L."/>
            <person name="Chang Y.J."/>
            <person name="Jeffries C.D."/>
            <person name="Brambilla E.M."/>
            <person name="Kopitz M."/>
            <person name="Rohde M."/>
            <person name="Goker M."/>
            <person name="Tindall B.J."/>
            <person name="Detter J.C."/>
            <person name="Woyke T."/>
            <person name="Bristow J."/>
            <person name="Eisen J.A."/>
            <person name="Markowitz V."/>
            <person name="Hugenholtz P."/>
            <person name="Klenk H.P."/>
            <person name="Kyrpides N.C."/>
        </authorList>
    </citation>
    <scope>NUCLEOTIDE SEQUENCE [LARGE SCALE GENOMIC DNA]</scope>
    <source>
        <strain evidence="3">ATCC 43766 / DSM 16922 / JCM 21250 / NBRC 16016 / NCTC 11634 / CL345/78</strain>
    </source>
</reference>
<feature type="coiled-coil region" evidence="1">
    <location>
        <begin position="70"/>
        <end position="97"/>
    </location>
</feature>
<evidence type="ECO:0000313" key="3">
    <source>
        <dbReference type="Proteomes" id="UP000008641"/>
    </source>
</evidence>
<dbReference type="AlphaFoldDB" id="F0NYH4"/>
<dbReference type="SUPFAM" id="SSF48295">
    <property type="entry name" value="TrpR-like"/>
    <property type="match status" value="1"/>
</dbReference>
<organism evidence="2 3">
    <name type="scientific">Weeksella virosa (strain ATCC 43766 / DSM 16922 / JCM 21250 / CCUG 30538 / CDC 9751 / IAM 14551 / NBRC 16016 / NCTC 11634 / CL345/78)</name>
    <dbReference type="NCBI Taxonomy" id="865938"/>
    <lineage>
        <taxon>Bacteria</taxon>
        <taxon>Pseudomonadati</taxon>
        <taxon>Bacteroidota</taxon>
        <taxon>Flavobacteriia</taxon>
        <taxon>Flavobacteriales</taxon>
        <taxon>Weeksellaceae</taxon>
        <taxon>Weeksella</taxon>
    </lineage>
</organism>
<name>F0NYH4_WEEVC</name>
<dbReference type="RefSeq" id="WP_013597486.1">
    <property type="nucleotide sequence ID" value="NC_015144.1"/>
</dbReference>
<dbReference type="EMBL" id="CP002455">
    <property type="protein sequence ID" value="ADX67094.1"/>
    <property type="molecule type" value="Genomic_DNA"/>
</dbReference>
<dbReference type="Pfam" id="PF01527">
    <property type="entry name" value="HTH_Tnp_1"/>
    <property type="match status" value="1"/>
</dbReference>
<dbReference type="InterPro" id="IPR002514">
    <property type="entry name" value="Transposase_8"/>
</dbReference>
<proteinExistence type="predicted"/>
<dbReference type="OrthoDB" id="291972at2"/>
<evidence type="ECO:0000256" key="1">
    <source>
        <dbReference type="SAM" id="Coils"/>
    </source>
</evidence>
<sequence>MINFNSYNDEKKQKKIYIAFKTKVAIEASRERETLSELAKRFEIHPNQISIWKREFLDNAENAFASKNKKEDTDNQVDKLYQKIGQLEMENDFLKKSYLKIKP</sequence>
<gene>
    <name evidence="2" type="ordered locus">Weevi_0375</name>
</gene>